<dbReference type="Pfam" id="PF00571">
    <property type="entry name" value="CBS"/>
    <property type="match status" value="1"/>
</dbReference>
<evidence type="ECO:0000313" key="4">
    <source>
        <dbReference type="Proteomes" id="UP001229355"/>
    </source>
</evidence>
<sequence>MQSALPETMIAKLVPSMAETGLRHMPVVDAGNRVLGIVTLSDLIGALFQRRLDSAEASRNVA</sequence>
<dbReference type="InterPro" id="IPR000644">
    <property type="entry name" value="CBS_dom"/>
</dbReference>
<dbReference type="InterPro" id="IPR046342">
    <property type="entry name" value="CBS_dom_sf"/>
</dbReference>
<name>A0ABY8DKB4_9HYPH</name>
<dbReference type="Gene3D" id="3.10.580.10">
    <property type="entry name" value="CBS-domain"/>
    <property type="match status" value="1"/>
</dbReference>
<accession>A0ABY8DKB4</accession>
<keyword evidence="4" id="KW-1185">Reference proteome</keyword>
<protein>
    <submittedName>
        <fullName evidence="3">CBS domain-containing protein</fullName>
    </submittedName>
</protein>
<dbReference type="SMART" id="SM00116">
    <property type="entry name" value="CBS"/>
    <property type="match status" value="1"/>
</dbReference>
<organism evidence="3 4">
    <name type="scientific">Sinorhizobium garamanticum</name>
    <dbReference type="NCBI Taxonomy" id="680247"/>
    <lineage>
        <taxon>Bacteria</taxon>
        <taxon>Pseudomonadati</taxon>
        <taxon>Pseudomonadota</taxon>
        <taxon>Alphaproteobacteria</taxon>
        <taxon>Hyphomicrobiales</taxon>
        <taxon>Rhizobiaceae</taxon>
        <taxon>Sinorhizobium/Ensifer group</taxon>
        <taxon>Sinorhizobium</taxon>
    </lineage>
</organism>
<reference evidence="3 4" key="1">
    <citation type="submission" date="2023-03" db="EMBL/GenBank/DDBJ databases">
        <authorList>
            <person name="Kaur S."/>
            <person name="Espinosa-Saiz D."/>
            <person name="Velazquez E."/>
            <person name="Menendez E."/>
            <person name="diCenzo G.C."/>
        </authorList>
    </citation>
    <scope>NUCLEOTIDE SEQUENCE [LARGE SCALE GENOMIC DNA]</scope>
    <source>
        <strain evidence="3 4">LMG 24692</strain>
    </source>
</reference>
<dbReference type="EMBL" id="CP120374">
    <property type="protein sequence ID" value="WEX91353.1"/>
    <property type="molecule type" value="Genomic_DNA"/>
</dbReference>
<evidence type="ECO:0000313" key="3">
    <source>
        <dbReference type="EMBL" id="WEX91353.1"/>
    </source>
</evidence>
<dbReference type="Proteomes" id="UP001229355">
    <property type="component" value="Chromosome 2"/>
</dbReference>
<keyword evidence="1" id="KW-0129">CBS domain</keyword>
<dbReference type="PROSITE" id="PS51371">
    <property type="entry name" value="CBS"/>
    <property type="match status" value="1"/>
</dbReference>
<dbReference type="SUPFAM" id="SSF54631">
    <property type="entry name" value="CBS-domain pair"/>
    <property type="match status" value="1"/>
</dbReference>
<gene>
    <name evidence="3" type="ORF">PZN02_004076</name>
</gene>
<evidence type="ECO:0000259" key="2">
    <source>
        <dbReference type="PROSITE" id="PS51371"/>
    </source>
</evidence>
<evidence type="ECO:0000256" key="1">
    <source>
        <dbReference type="PROSITE-ProRule" id="PRU00703"/>
    </source>
</evidence>
<proteinExistence type="predicted"/>
<feature type="domain" description="CBS" evidence="2">
    <location>
        <begin position="1"/>
        <end position="54"/>
    </location>
</feature>